<comment type="function">
    <text evidence="13">Allosteric enzyme that catalyzes the rate-limiting step in glycogen catabolism, the phosphorolytic cleavage of glycogen to produce glucose-1-phosphate, and plays a central role in maintaining cellular and organismal glucose homeostasis.</text>
</comment>
<dbReference type="SUPFAM" id="SSF53756">
    <property type="entry name" value="UDP-Glycosyltransferase/glycogen phosphorylase"/>
    <property type="match status" value="1"/>
</dbReference>
<dbReference type="PROSITE" id="PS00102">
    <property type="entry name" value="PHOSPHORYLASE"/>
    <property type="match status" value="1"/>
</dbReference>
<keyword evidence="9 12" id="KW-0663">Pyridoxal phosphate</keyword>
<dbReference type="PANTHER" id="PTHR11468:SF3">
    <property type="entry name" value="GLYCOGEN PHOSPHORYLASE, LIVER FORM"/>
    <property type="match status" value="1"/>
</dbReference>
<evidence type="ECO:0000256" key="6">
    <source>
        <dbReference type="ARBA" id="ARBA00022533"/>
    </source>
</evidence>
<organism evidence="14 15">
    <name type="scientific">Lucifera butyrica</name>
    <dbReference type="NCBI Taxonomy" id="1351585"/>
    <lineage>
        <taxon>Bacteria</taxon>
        <taxon>Bacillati</taxon>
        <taxon>Bacillota</taxon>
        <taxon>Negativicutes</taxon>
        <taxon>Veillonellales</taxon>
        <taxon>Veillonellaceae</taxon>
        <taxon>Lucifera</taxon>
    </lineage>
</organism>
<dbReference type="EMBL" id="UPPP01000052">
    <property type="protein sequence ID" value="VBB05039.1"/>
    <property type="molecule type" value="Genomic_DNA"/>
</dbReference>
<dbReference type="CDD" id="cd04300">
    <property type="entry name" value="GT35_Glycogen_Phosphorylase"/>
    <property type="match status" value="1"/>
</dbReference>
<name>A0A498R1F1_9FIRM</name>
<dbReference type="Proteomes" id="UP000277811">
    <property type="component" value="Unassembled WGS sequence"/>
</dbReference>
<comment type="catalytic activity">
    <reaction evidence="1 13">
        <text>[(1-&gt;4)-alpha-D-glucosyl](n) + phosphate = [(1-&gt;4)-alpha-D-glucosyl](n-1) + alpha-D-glucose 1-phosphate</text>
        <dbReference type="Rhea" id="RHEA:41732"/>
        <dbReference type="Rhea" id="RHEA-COMP:9584"/>
        <dbReference type="Rhea" id="RHEA-COMP:9586"/>
        <dbReference type="ChEBI" id="CHEBI:15444"/>
        <dbReference type="ChEBI" id="CHEBI:43474"/>
        <dbReference type="ChEBI" id="CHEBI:58601"/>
        <dbReference type="EC" id="2.4.1.1"/>
    </reaction>
</comment>
<keyword evidence="6" id="KW-0021">Allosteric enzyme</keyword>
<dbReference type="Gene3D" id="3.40.50.2000">
    <property type="entry name" value="Glycogen Phosphorylase B"/>
    <property type="match status" value="2"/>
</dbReference>
<dbReference type="PANTHER" id="PTHR11468">
    <property type="entry name" value="GLYCOGEN PHOSPHORYLASE"/>
    <property type="match status" value="1"/>
</dbReference>
<evidence type="ECO:0000256" key="10">
    <source>
        <dbReference type="ARBA" id="ARBA00023277"/>
    </source>
</evidence>
<evidence type="ECO:0000256" key="11">
    <source>
        <dbReference type="ARBA" id="ARBA00025174"/>
    </source>
</evidence>
<dbReference type="OrthoDB" id="9760804at2"/>
<evidence type="ECO:0000256" key="7">
    <source>
        <dbReference type="ARBA" id="ARBA00022676"/>
    </source>
</evidence>
<gene>
    <name evidence="14" type="ORF">LUCI_0245</name>
</gene>
<evidence type="ECO:0000256" key="9">
    <source>
        <dbReference type="ARBA" id="ARBA00022898"/>
    </source>
</evidence>
<sequence length="833" mass="95642">MFTNKEKFKASFAEKLMTLCGKDLLEATNLEKYQALASLLMEHINRQWLKTNQEYTENGDKQIYYFCIEFLLGRMLGSNLLNMGIKDLCEEALAELGINFAALQGEEPDAGLGNGGLGRLAACYLDSMASLHLPGHGCGIRYDYGLFEQKIIDGYQVELPDDWLKHGNPWEVRRDDRTVEVKFGGKVCTENQDGKTVYRLEDYDAVKAVPYDMPMIGFKNHTVNTLRLWKAEPARSDFDFNAFNRGEYLKATDYKNSVAAISRVLYPNDNFEAGQILRLKQEYFFASAGVQSIVNRHKRKFGSVHNLAEKVAIHINDTHPALVIPELMRLLIDEEGLFWEEAWQITTRTMSYTNHTVLPEALEKWPIDMFKKLLPRIFILVHEINERFCACMWDQYPGEWQRIRDVAITADGFVHMAHLAIAGSHSVNGVAELHTKILEKETMHKFYDFSPHKFNNKTNGITHRRWLLLANPDLARLVTSTIGHTWVHCPSELENLHKFAEDPSFQEQFAAIKQKNKEKLAKWLQDNYVVKIDPHSIFDIQIKRIHAYKRQTLNVLHIMHLYNRLKENPNLDVTPRTFIFGGKAAPGYYDAKKTIKLINTLAEVVNRDPDIRDKIKVVFAENYNVSFAELLIPAADVSEQIPTASKEACGTGNMKFMLNGAVTIGTLDGGNIEISKAVGDENIIIFGLNAREVINFYRHGGYSSWEVIHNDVRVKTVLEQLVNGFFPVVREEFRNFYEAFRHYDEFFVLRDFASYVDAQKQVQEKYRDKAKWFSMCVHNVASSGLFSSDRTFSEYALEIWNVKPNIIGEALPVFSPESLFVAGRYPEMPYVQH</sequence>
<comment type="cofactor">
    <cofactor evidence="2 13">
        <name>pyridoxal 5'-phosphate</name>
        <dbReference type="ChEBI" id="CHEBI:597326"/>
    </cofactor>
</comment>
<evidence type="ECO:0000256" key="8">
    <source>
        <dbReference type="ARBA" id="ARBA00022679"/>
    </source>
</evidence>
<dbReference type="InterPro" id="IPR011833">
    <property type="entry name" value="Glycg_phsphrylas"/>
</dbReference>
<evidence type="ECO:0000256" key="2">
    <source>
        <dbReference type="ARBA" id="ARBA00001933"/>
    </source>
</evidence>
<dbReference type="FunFam" id="3.40.50.2000:FF:000003">
    <property type="entry name" value="Alpha-1,4 glucan phosphorylase"/>
    <property type="match status" value="1"/>
</dbReference>
<dbReference type="InterPro" id="IPR000811">
    <property type="entry name" value="Glyco_trans_35"/>
</dbReference>
<evidence type="ECO:0000256" key="5">
    <source>
        <dbReference type="ARBA" id="ARBA00022490"/>
    </source>
</evidence>
<dbReference type="GO" id="GO:0005737">
    <property type="term" value="C:cytoplasm"/>
    <property type="evidence" value="ECO:0007669"/>
    <property type="project" value="UniProtKB-SubCell"/>
</dbReference>
<comment type="subcellular location">
    <subcellularLocation>
        <location evidence="3">Cytoplasm</location>
    </subcellularLocation>
</comment>
<comment type="similarity">
    <text evidence="4 13">Belongs to the glycogen phosphorylase family.</text>
</comment>
<dbReference type="Pfam" id="PF00343">
    <property type="entry name" value="Phosphorylase"/>
    <property type="match status" value="1"/>
</dbReference>
<evidence type="ECO:0000256" key="1">
    <source>
        <dbReference type="ARBA" id="ARBA00001275"/>
    </source>
</evidence>
<keyword evidence="8 13" id="KW-0808">Transferase</keyword>
<evidence type="ECO:0000256" key="3">
    <source>
        <dbReference type="ARBA" id="ARBA00004496"/>
    </source>
</evidence>
<dbReference type="AlphaFoldDB" id="A0A498R1F1"/>
<keyword evidence="15" id="KW-1185">Reference proteome</keyword>
<proteinExistence type="inferred from homology"/>
<reference evidence="14 15" key="1">
    <citation type="submission" date="2018-06" db="EMBL/GenBank/DDBJ databases">
        <authorList>
            <person name="Strepis N."/>
        </authorList>
    </citation>
    <scope>NUCLEOTIDE SEQUENCE [LARGE SCALE GENOMIC DNA]</scope>
    <source>
        <strain evidence="14">LUCI</strain>
    </source>
</reference>
<dbReference type="GO" id="GO:0030170">
    <property type="term" value="F:pyridoxal phosphate binding"/>
    <property type="evidence" value="ECO:0007669"/>
    <property type="project" value="InterPro"/>
</dbReference>
<evidence type="ECO:0000313" key="14">
    <source>
        <dbReference type="EMBL" id="VBB05039.1"/>
    </source>
</evidence>
<evidence type="ECO:0000256" key="4">
    <source>
        <dbReference type="ARBA" id="ARBA00006047"/>
    </source>
</evidence>
<dbReference type="RefSeq" id="WP_122626052.1">
    <property type="nucleotide sequence ID" value="NZ_UPPP01000052.1"/>
</dbReference>
<evidence type="ECO:0000256" key="12">
    <source>
        <dbReference type="PIRSR" id="PIRSR000460-1"/>
    </source>
</evidence>
<dbReference type="GO" id="GO:0005980">
    <property type="term" value="P:glycogen catabolic process"/>
    <property type="evidence" value="ECO:0007669"/>
    <property type="project" value="TreeGrafter"/>
</dbReference>
<evidence type="ECO:0000256" key="13">
    <source>
        <dbReference type="RuleBase" id="RU000587"/>
    </source>
</evidence>
<dbReference type="NCBIfam" id="TIGR02093">
    <property type="entry name" value="P_ylase"/>
    <property type="match status" value="1"/>
</dbReference>
<keyword evidence="7 13" id="KW-0328">Glycosyltransferase</keyword>
<keyword evidence="5" id="KW-0963">Cytoplasm</keyword>
<dbReference type="PIRSF" id="PIRSF000460">
    <property type="entry name" value="Pprylas_GlgP"/>
    <property type="match status" value="1"/>
</dbReference>
<dbReference type="InterPro" id="IPR035090">
    <property type="entry name" value="Pyridoxal_P_attach_site"/>
</dbReference>
<feature type="modified residue" description="N6-(pyridoxal phosphate)lysine" evidence="12">
    <location>
        <position position="655"/>
    </location>
</feature>
<protein>
    <recommendedName>
        <fullName evidence="13">Alpha-1,4 glucan phosphorylase</fullName>
        <ecNumber evidence="13">2.4.1.1</ecNumber>
    </recommendedName>
</protein>
<accession>A0A498R1F1</accession>
<comment type="function">
    <text evidence="11">Phosphorylase is an important allosteric enzyme in carbohydrate metabolism. Enzymes from different sources differ in their regulatory mechanisms and in their natural substrates. However, all known phosphorylases share catalytic and structural properties.</text>
</comment>
<keyword evidence="10 13" id="KW-0119">Carbohydrate metabolism</keyword>
<dbReference type="EC" id="2.4.1.1" evidence="13"/>
<dbReference type="FunFam" id="3.40.50.2000:FF:000153">
    <property type="entry name" value="Alpha-1,4 glucan phosphorylase"/>
    <property type="match status" value="1"/>
</dbReference>
<dbReference type="GO" id="GO:0008184">
    <property type="term" value="F:glycogen phosphorylase activity"/>
    <property type="evidence" value="ECO:0007669"/>
    <property type="project" value="InterPro"/>
</dbReference>
<evidence type="ECO:0000313" key="15">
    <source>
        <dbReference type="Proteomes" id="UP000277811"/>
    </source>
</evidence>